<accession>A0A9Q0J520</accession>
<dbReference type="InterPro" id="IPR000608">
    <property type="entry name" value="UBC"/>
</dbReference>
<proteinExistence type="predicted"/>
<protein>
    <recommendedName>
        <fullName evidence="1">UBC core domain-containing protein</fullName>
    </recommendedName>
</protein>
<dbReference type="InterPro" id="IPR016135">
    <property type="entry name" value="UBQ-conjugating_enzyme/RWD"/>
</dbReference>
<feature type="domain" description="UBC core" evidence="1">
    <location>
        <begin position="1"/>
        <end position="146"/>
    </location>
</feature>
<reference evidence="2" key="2">
    <citation type="journal article" date="2023" name="Plants (Basel)">
        <title>Annotation of the Turnera subulata (Passifloraceae) Draft Genome Reveals the S-Locus Evolved after the Divergence of Turneroideae from Passifloroideae in a Stepwise Manner.</title>
        <authorList>
            <person name="Henning P.M."/>
            <person name="Roalson E.H."/>
            <person name="Mir W."/>
            <person name="McCubbin A.G."/>
            <person name="Shore J.S."/>
        </authorList>
    </citation>
    <scope>NUCLEOTIDE SEQUENCE</scope>
    <source>
        <strain evidence="2">F60SS</strain>
    </source>
</reference>
<dbReference type="Pfam" id="PF00179">
    <property type="entry name" value="UQ_con"/>
    <property type="match status" value="1"/>
</dbReference>
<evidence type="ECO:0000259" key="1">
    <source>
        <dbReference type="PROSITE" id="PS50127"/>
    </source>
</evidence>
<dbReference type="SMART" id="SM00212">
    <property type="entry name" value="UBCc"/>
    <property type="match status" value="1"/>
</dbReference>
<dbReference type="Gene3D" id="3.10.110.10">
    <property type="entry name" value="Ubiquitin Conjugating Enzyme"/>
    <property type="match status" value="1"/>
</dbReference>
<dbReference type="PROSITE" id="PS50127">
    <property type="entry name" value="UBC_2"/>
    <property type="match status" value="1"/>
</dbReference>
<dbReference type="OrthoDB" id="5596422at2759"/>
<organism evidence="2 3">
    <name type="scientific">Turnera subulata</name>
    <dbReference type="NCBI Taxonomy" id="218843"/>
    <lineage>
        <taxon>Eukaryota</taxon>
        <taxon>Viridiplantae</taxon>
        <taxon>Streptophyta</taxon>
        <taxon>Embryophyta</taxon>
        <taxon>Tracheophyta</taxon>
        <taxon>Spermatophyta</taxon>
        <taxon>Magnoliopsida</taxon>
        <taxon>eudicotyledons</taxon>
        <taxon>Gunneridae</taxon>
        <taxon>Pentapetalae</taxon>
        <taxon>rosids</taxon>
        <taxon>fabids</taxon>
        <taxon>Malpighiales</taxon>
        <taxon>Passifloraceae</taxon>
        <taxon>Turnera</taxon>
    </lineage>
</organism>
<dbReference type="EMBL" id="JAKUCV010006309">
    <property type="protein sequence ID" value="KAJ4827880.1"/>
    <property type="molecule type" value="Genomic_DNA"/>
</dbReference>
<dbReference type="SUPFAM" id="SSF54495">
    <property type="entry name" value="UBC-like"/>
    <property type="match status" value="1"/>
</dbReference>
<name>A0A9Q0J520_9ROSI</name>
<keyword evidence="3" id="KW-1185">Reference proteome</keyword>
<evidence type="ECO:0000313" key="2">
    <source>
        <dbReference type="EMBL" id="KAJ4827880.1"/>
    </source>
</evidence>
<sequence length="247" mass="28194">MSCEQEICRQIKELSQAGITATQASKSCVKVKMWPPRSSPYEDSKLGVKLYLPADYPLSPPEYIVFDPPIWHPNVDSSTASLLETWSQDGWESDSRSLLRVLKNIGILLLKPNLGGNIDNGPGKEYQENPNGFEARARKWAYCMDDYIQTYGSCSTKLSKYHAMLDEVKHLAAANWLGEELDRFRSVTLSDSQDWLCFRQLLDWKPNFKPEVIHCHLPKTDEIVGTLIEKQLLKCSKFSGLDNLSYW</sequence>
<reference evidence="2" key="1">
    <citation type="submission" date="2022-02" db="EMBL/GenBank/DDBJ databases">
        <authorList>
            <person name="Henning P.M."/>
            <person name="McCubbin A.G."/>
            <person name="Shore J.S."/>
        </authorList>
    </citation>
    <scope>NUCLEOTIDE SEQUENCE</scope>
    <source>
        <strain evidence="2">F60SS</strain>
        <tissue evidence="2">Leaves</tissue>
    </source>
</reference>
<dbReference type="AlphaFoldDB" id="A0A9Q0J520"/>
<comment type="caution">
    <text evidence="2">The sequence shown here is derived from an EMBL/GenBank/DDBJ whole genome shotgun (WGS) entry which is preliminary data.</text>
</comment>
<dbReference type="Proteomes" id="UP001141552">
    <property type="component" value="Unassembled WGS sequence"/>
</dbReference>
<gene>
    <name evidence="2" type="ORF">Tsubulata_038410</name>
</gene>
<evidence type="ECO:0000313" key="3">
    <source>
        <dbReference type="Proteomes" id="UP001141552"/>
    </source>
</evidence>